<feature type="compositionally biased region" description="Polar residues" evidence="1">
    <location>
        <begin position="52"/>
        <end position="61"/>
    </location>
</feature>
<evidence type="ECO:0000313" key="3">
    <source>
        <dbReference type="Proteomes" id="UP001066276"/>
    </source>
</evidence>
<proteinExistence type="predicted"/>
<gene>
    <name evidence="2" type="ORF">NDU88_004082</name>
</gene>
<accession>A0AAV7L0B9</accession>
<organism evidence="2 3">
    <name type="scientific">Pleurodeles waltl</name>
    <name type="common">Iberian ribbed newt</name>
    <dbReference type="NCBI Taxonomy" id="8319"/>
    <lineage>
        <taxon>Eukaryota</taxon>
        <taxon>Metazoa</taxon>
        <taxon>Chordata</taxon>
        <taxon>Craniata</taxon>
        <taxon>Vertebrata</taxon>
        <taxon>Euteleostomi</taxon>
        <taxon>Amphibia</taxon>
        <taxon>Batrachia</taxon>
        <taxon>Caudata</taxon>
        <taxon>Salamandroidea</taxon>
        <taxon>Salamandridae</taxon>
        <taxon>Pleurodelinae</taxon>
        <taxon>Pleurodeles</taxon>
    </lineage>
</organism>
<protein>
    <submittedName>
        <fullName evidence="2">Uncharacterized protein</fullName>
    </submittedName>
</protein>
<feature type="compositionally biased region" description="Pro residues" evidence="1">
    <location>
        <begin position="130"/>
        <end position="139"/>
    </location>
</feature>
<comment type="caution">
    <text evidence="2">The sequence shown here is derived from an EMBL/GenBank/DDBJ whole genome shotgun (WGS) entry which is preliminary data.</text>
</comment>
<dbReference type="Proteomes" id="UP001066276">
    <property type="component" value="Chromosome 12"/>
</dbReference>
<evidence type="ECO:0000313" key="2">
    <source>
        <dbReference type="EMBL" id="KAJ1083927.1"/>
    </source>
</evidence>
<name>A0AAV7L0B9_PLEWA</name>
<evidence type="ECO:0000256" key="1">
    <source>
        <dbReference type="SAM" id="MobiDB-lite"/>
    </source>
</evidence>
<dbReference type="AlphaFoldDB" id="A0AAV7L0B9"/>
<dbReference type="EMBL" id="JANPWB010000016">
    <property type="protein sequence ID" value="KAJ1083927.1"/>
    <property type="molecule type" value="Genomic_DNA"/>
</dbReference>
<reference evidence="2" key="1">
    <citation type="journal article" date="2022" name="bioRxiv">
        <title>Sequencing and chromosome-scale assembly of the giantPleurodeles waltlgenome.</title>
        <authorList>
            <person name="Brown T."/>
            <person name="Elewa A."/>
            <person name="Iarovenko S."/>
            <person name="Subramanian E."/>
            <person name="Araus A.J."/>
            <person name="Petzold A."/>
            <person name="Susuki M."/>
            <person name="Suzuki K.-i.T."/>
            <person name="Hayashi T."/>
            <person name="Toyoda A."/>
            <person name="Oliveira C."/>
            <person name="Osipova E."/>
            <person name="Leigh N.D."/>
            <person name="Simon A."/>
            <person name="Yun M.H."/>
        </authorList>
    </citation>
    <scope>NUCLEOTIDE SEQUENCE</scope>
    <source>
        <strain evidence="2">20211129_DDA</strain>
        <tissue evidence="2">Liver</tissue>
    </source>
</reference>
<sequence length="187" mass="19550">MDLQGPAGVPRQPGSPPLTPHSGVWPPLQTQQPVLAQPRRLPGVSVPCRGQASYSRASPNTHRGRARIKQQHCSTAPQGRPPAGHPAPPRQQGDPAGVPAALRPSTPAPRRPAAQLEAAAPITEVGCQPPLRPAGPNPPRNTLRSHGKGPAAPRASPQPSTPARAQIGPEMIRCFSTFKSAPPERGI</sequence>
<keyword evidence="3" id="KW-1185">Reference proteome</keyword>
<feature type="compositionally biased region" description="Pro residues" evidence="1">
    <location>
        <begin position="79"/>
        <end position="89"/>
    </location>
</feature>
<feature type="region of interest" description="Disordered" evidence="1">
    <location>
        <begin position="1"/>
        <end position="168"/>
    </location>
</feature>